<dbReference type="Gene3D" id="2.60.120.920">
    <property type="match status" value="1"/>
</dbReference>
<feature type="domain" description="B30.2/SPRY" evidence="2">
    <location>
        <begin position="227"/>
        <end position="420"/>
    </location>
</feature>
<dbReference type="Pfam" id="PF00622">
    <property type="entry name" value="SPRY"/>
    <property type="match status" value="1"/>
</dbReference>
<name>A0A060WI57_ONCMY</name>
<dbReference type="InterPro" id="IPR003879">
    <property type="entry name" value="Butyrophylin_SPRY"/>
</dbReference>
<dbReference type="Proteomes" id="UP000193380">
    <property type="component" value="Unassembled WGS sequence"/>
</dbReference>
<dbReference type="PaxDb" id="8022-A0A060WI57"/>
<dbReference type="SMART" id="SM00589">
    <property type="entry name" value="PRY"/>
    <property type="match status" value="1"/>
</dbReference>
<dbReference type="InterPro" id="IPR011029">
    <property type="entry name" value="DEATH-like_dom_sf"/>
</dbReference>
<dbReference type="InterPro" id="IPR050143">
    <property type="entry name" value="TRIM/RBCC"/>
</dbReference>
<dbReference type="SUPFAM" id="SSF49899">
    <property type="entry name" value="Concanavalin A-like lectins/glucanases"/>
    <property type="match status" value="1"/>
</dbReference>
<dbReference type="Pfam" id="PF02758">
    <property type="entry name" value="PYRIN"/>
    <property type="match status" value="1"/>
</dbReference>
<dbReference type="SUPFAM" id="SSF47986">
    <property type="entry name" value="DEATH domain"/>
    <property type="match status" value="1"/>
</dbReference>
<dbReference type="CDD" id="cd12893">
    <property type="entry name" value="SPRY_PRY_TRIM35"/>
    <property type="match status" value="1"/>
</dbReference>
<dbReference type="InterPro" id="IPR004020">
    <property type="entry name" value="DAPIN"/>
</dbReference>
<proteinExistence type="predicted"/>
<accession>A0A060WI57</accession>
<dbReference type="Gene3D" id="1.10.533.10">
    <property type="entry name" value="Death Domain, Fas"/>
    <property type="match status" value="1"/>
</dbReference>
<dbReference type="PROSITE" id="PS50188">
    <property type="entry name" value="B302_SPRY"/>
    <property type="match status" value="1"/>
</dbReference>
<evidence type="ECO:0000313" key="4">
    <source>
        <dbReference type="EMBL" id="CDQ66711.1"/>
    </source>
</evidence>
<dbReference type="AlphaFoldDB" id="A0A060WI57"/>
<sequence>MATPASVHELLLDTLDSLVSSELKRFQYLLTKNMLDGWFPIPKSRLENADREDTVEKMVSAYSHEGAVKISLTILRKMGQNDLAMKLERGTLEEVPALKKTVSHQKEELKSNLESLRKNQETYKSMEVHIKKQRADAERQMREQFEKFHRFLREQEEARLVALREEEEQKGRAIASEMERILKQISSLEQDLQKDDHTFPVSYKYQNSTLPGTQQVSGVLIDMAKHLGNLQFRVWEKMKEIVQFTPVILNPNTANRWLSVSDNLTSVRFNNIGQQIIDNPERFAQYAKVLGSEGFSSGKHIWEVEVGDHPEWNLGVAKETIDRKGEILASPAYGIWAILNRNGVYQSGKGEPLAFEKLKRIRVQLDFTSGEVSFYDPKDMTHIYTHKDTFAERLYPYFLVGLAGGANNPDIHICQSEVSLTVMASQ</sequence>
<dbReference type="CDD" id="cd08321">
    <property type="entry name" value="Pyrin_ASC-like"/>
    <property type="match status" value="1"/>
</dbReference>
<keyword evidence="1" id="KW-0175">Coiled coil</keyword>
<gene>
    <name evidence="4" type="ORF">GSONMT00075940001</name>
</gene>
<dbReference type="InterPro" id="IPR003877">
    <property type="entry name" value="SPRY_dom"/>
</dbReference>
<dbReference type="InterPro" id="IPR006574">
    <property type="entry name" value="PRY"/>
</dbReference>
<reference evidence="4" key="2">
    <citation type="submission" date="2014-03" db="EMBL/GenBank/DDBJ databases">
        <authorList>
            <person name="Genoscope - CEA"/>
        </authorList>
    </citation>
    <scope>NUCLEOTIDE SEQUENCE</scope>
</reference>
<dbReference type="STRING" id="8022.A0A060WI57"/>
<feature type="coiled-coil region" evidence="1">
    <location>
        <begin position="99"/>
        <end position="126"/>
    </location>
</feature>
<dbReference type="SMART" id="SM01289">
    <property type="entry name" value="PYRIN"/>
    <property type="match status" value="1"/>
</dbReference>
<dbReference type="SMART" id="SM00449">
    <property type="entry name" value="SPRY"/>
    <property type="match status" value="1"/>
</dbReference>
<reference evidence="4" key="1">
    <citation type="journal article" date="2014" name="Nat. Commun.">
        <title>The rainbow trout genome provides novel insights into evolution after whole-genome duplication in vertebrates.</title>
        <authorList>
            <person name="Berthelot C."/>
            <person name="Brunet F."/>
            <person name="Chalopin D."/>
            <person name="Juanchich A."/>
            <person name="Bernard M."/>
            <person name="Noel B."/>
            <person name="Bento P."/>
            <person name="Da Silva C."/>
            <person name="Labadie K."/>
            <person name="Alberti A."/>
            <person name="Aury J.M."/>
            <person name="Louis A."/>
            <person name="Dehais P."/>
            <person name="Bardou P."/>
            <person name="Montfort J."/>
            <person name="Klopp C."/>
            <person name="Cabau C."/>
            <person name="Gaspin C."/>
            <person name="Thorgaard G.H."/>
            <person name="Boussaha M."/>
            <person name="Quillet E."/>
            <person name="Guyomard R."/>
            <person name="Galiana D."/>
            <person name="Bobe J."/>
            <person name="Volff J.N."/>
            <person name="Genet C."/>
            <person name="Wincker P."/>
            <person name="Jaillon O."/>
            <person name="Roest Crollius H."/>
            <person name="Guiguen Y."/>
        </authorList>
    </citation>
    <scope>NUCLEOTIDE SEQUENCE [LARGE SCALE GENOMIC DNA]</scope>
</reference>
<dbReference type="Pfam" id="PF13765">
    <property type="entry name" value="PRY"/>
    <property type="match status" value="1"/>
</dbReference>
<evidence type="ECO:0000259" key="2">
    <source>
        <dbReference type="PROSITE" id="PS50188"/>
    </source>
</evidence>
<dbReference type="EMBL" id="FR904554">
    <property type="protein sequence ID" value="CDQ66711.1"/>
    <property type="molecule type" value="Genomic_DNA"/>
</dbReference>
<evidence type="ECO:0000256" key="1">
    <source>
        <dbReference type="SAM" id="Coils"/>
    </source>
</evidence>
<dbReference type="InterPro" id="IPR043136">
    <property type="entry name" value="B30.2/SPRY_sf"/>
</dbReference>
<evidence type="ECO:0008006" key="6">
    <source>
        <dbReference type="Google" id="ProtNLM"/>
    </source>
</evidence>
<evidence type="ECO:0000313" key="5">
    <source>
        <dbReference type="Proteomes" id="UP000193380"/>
    </source>
</evidence>
<protein>
    <recommendedName>
        <fullName evidence="6">B30.2/SPRY domain-containing protein</fullName>
    </recommendedName>
</protein>
<dbReference type="PANTHER" id="PTHR24103">
    <property type="entry name" value="E3 UBIQUITIN-PROTEIN LIGASE TRIM"/>
    <property type="match status" value="1"/>
</dbReference>
<dbReference type="PROSITE" id="PS50824">
    <property type="entry name" value="DAPIN"/>
    <property type="match status" value="1"/>
</dbReference>
<dbReference type="FunFam" id="2.60.120.920:FF:000004">
    <property type="entry name" value="Butyrophilin subfamily 1 member A1"/>
    <property type="match status" value="1"/>
</dbReference>
<dbReference type="InterPro" id="IPR001870">
    <property type="entry name" value="B30.2/SPRY"/>
</dbReference>
<dbReference type="PRINTS" id="PR01407">
    <property type="entry name" value="BUTYPHLNCDUF"/>
</dbReference>
<feature type="domain" description="Pyrin" evidence="3">
    <location>
        <begin position="1"/>
        <end position="93"/>
    </location>
</feature>
<dbReference type="InterPro" id="IPR013320">
    <property type="entry name" value="ConA-like_dom_sf"/>
</dbReference>
<evidence type="ECO:0000259" key="3">
    <source>
        <dbReference type="PROSITE" id="PS50824"/>
    </source>
</evidence>
<organism evidence="4 5">
    <name type="scientific">Oncorhynchus mykiss</name>
    <name type="common">Rainbow trout</name>
    <name type="synonym">Salmo gairdneri</name>
    <dbReference type="NCBI Taxonomy" id="8022"/>
    <lineage>
        <taxon>Eukaryota</taxon>
        <taxon>Metazoa</taxon>
        <taxon>Chordata</taxon>
        <taxon>Craniata</taxon>
        <taxon>Vertebrata</taxon>
        <taxon>Euteleostomi</taxon>
        <taxon>Actinopterygii</taxon>
        <taxon>Neopterygii</taxon>
        <taxon>Teleostei</taxon>
        <taxon>Protacanthopterygii</taxon>
        <taxon>Salmoniformes</taxon>
        <taxon>Salmonidae</taxon>
        <taxon>Salmoninae</taxon>
        <taxon>Oncorhynchus</taxon>
    </lineage>
</organism>